<accession>A0A7H0FZD5</accession>
<evidence type="ECO:0000313" key="2">
    <source>
        <dbReference type="Proteomes" id="UP000516018"/>
    </source>
</evidence>
<organism evidence="1 2">
    <name type="scientific">Agrilutibacter terrestris</name>
    <dbReference type="NCBI Taxonomy" id="2865112"/>
    <lineage>
        <taxon>Bacteria</taxon>
        <taxon>Pseudomonadati</taxon>
        <taxon>Pseudomonadota</taxon>
        <taxon>Gammaproteobacteria</taxon>
        <taxon>Lysobacterales</taxon>
        <taxon>Lysobacteraceae</taxon>
        <taxon>Agrilutibacter</taxon>
    </lineage>
</organism>
<name>A0A7H0FZD5_9GAMM</name>
<gene>
    <name evidence="1" type="ORF">H8B22_04035</name>
</gene>
<proteinExistence type="predicted"/>
<dbReference type="Proteomes" id="UP000516018">
    <property type="component" value="Chromosome"/>
</dbReference>
<keyword evidence="2" id="KW-1185">Reference proteome</keyword>
<reference evidence="1 2" key="1">
    <citation type="submission" date="2020-08" db="EMBL/GenBank/DDBJ databases">
        <title>Lysobacter sp. II4 sp. nov., isolated from soil.</title>
        <authorList>
            <person name="Woo C.Y."/>
            <person name="Kim J."/>
        </authorList>
    </citation>
    <scope>NUCLEOTIDE SEQUENCE [LARGE SCALE GENOMIC DNA]</scope>
    <source>
        <strain evidence="1 2">II4</strain>
    </source>
</reference>
<dbReference type="KEGG" id="lsx:H8B22_04035"/>
<evidence type="ECO:0000313" key="1">
    <source>
        <dbReference type="EMBL" id="QNP41401.1"/>
    </source>
</evidence>
<protein>
    <submittedName>
        <fullName evidence="1">Uncharacterized protein</fullName>
    </submittedName>
</protein>
<dbReference type="RefSeq" id="WP_187712837.1">
    <property type="nucleotide sequence ID" value="NZ_CP060820.1"/>
</dbReference>
<dbReference type="AlphaFoldDB" id="A0A7H0FZD5"/>
<dbReference type="EMBL" id="CP060820">
    <property type="protein sequence ID" value="QNP41401.1"/>
    <property type="molecule type" value="Genomic_DNA"/>
</dbReference>
<sequence>MEGRCVAGALLLVLASLLPVRAAGPVVKLLQTSPPADCVSRRLGQVEVTLGSKEPNARTGMAPPSVSYRKAFAQLLEAARARGADAVVLREHESAYVARGARQPRRPTYLSLHGAALQLGGEPGKCPLVVLDPREYERQALARQREDVSTDTGLAF</sequence>